<protein>
    <submittedName>
        <fullName evidence="1">Uncharacterized protein</fullName>
    </submittedName>
</protein>
<proteinExistence type="predicted"/>
<feature type="non-terminal residue" evidence="1">
    <location>
        <position position="50"/>
    </location>
</feature>
<reference evidence="1" key="1">
    <citation type="journal article" date="2014" name="Front. Microbiol.">
        <title>High frequency of phylogenetically diverse reductive dehalogenase-homologous genes in deep subseafloor sedimentary metagenomes.</title>
        <authorList>
            <person name="Kawai M."/>
            <person name="Futagami T."/>
            <person name="Toyoda A."/>
            <person name="Takaki Y."/>
            <person name="Nishi S."/>
            <person name="Hori S."/>
            <person name="Arai W."/>
            <person name="Tsubouchi T."/>
            <person name="Morono Y."/>
            <person name="Uchiyama I."/>
            <person name="Ito T."/>
            <person name="Fujiyama A."/>
            <person name="Inagaki F."/>
            <person name="Takami H."/>
        </authorList>
    </citation>
    <scope>NUCLEOTIDE SEQUENCE</scope>
    <source>
        <strain evidence="1">Expedition CK06-06</strain>
    </source>
</reference>
<organism evidence="1">
    <name type="scientific">marine sediment metagenome</name>
    <dbReference type="NCBI Taxonomy" id="412755"/>
    <lineage>
        <taxon>unclassified sequences</taxon>
        <taxon>metagenomes</taxon>
        <taxon>ecological metagenomes</taxon>
    </lineage>
</organism>
<name>X1UA83_9ZZZZ</name>
<gene>
    <name evidence="1" type="ORF">S12H4_39004</name>
</gene>
<dbReference type="EMBL" id="BARW01023535">
    <property type="protein sequence ID" value="GAI96775.1"/>
    <property type="molecule type" value="Genomic_DNA"/>
</dbReference>
<evidence type="ECO:0000313" key="1">
    <source>
        <dbReference type="EMBL" id="GAI96775.1"/>
    </source>
</evidence>
<sequence>MLPSWYGQIKDARGYQKFKKNNGGQMKCQDIRSSLDDYILGDLDSDTEIQ</sequence>
<accession>X1UA83</accession>
<comment type="caution">
    <text evidence="1">The sequence shown here is derived from an EMBL/GenBank/DDBJ whole genome shotgun (WGS) entry which is preliminary data.</text>
</comment>
<dbReference type="AlphaFoldDB" id="X1UA83"/>